<comment type="caution">
    <text evidence="2">The sequence shown here is derived from an EMBL/GenBank/DDBJ whole genome shotgun (WGS) entry which is preliminary data.</text>
</comment>
<evidence type="ECO:0000313" key="3">
    <source>
        <dbReference type="Proteomes" id="UP001458880"/>
    </source>
</evidence>
<keyword evidence="3" id="KW-1185">Reference proteome</keyword>
<dbReference type="AlphaFoldDB" id="A0AAW1J3B9"/>
<reference evidence="2 3" key="1">
    <citation type="journal article" date="2024" name="BMC Genomics">
        <title>De novo assembly and annotation of Popillia japonica's genome with initial clues to its potential as an invasive pest.</title>
        <authorList>
            <person name="Cucini C."/>
            <person name="Boschi S."/>
            <person name="Funari R."/>
            <person name="Cardaioli E."/>
            <person name="Iannotti N."/>
            <person name="Marturano G."/>
            <person name="Paoli F."/>
            <person name="Bruttini M."/>
            <person name="Carapelli A."/>
            <person name="Frati F."/>
            <person name="Nardi F."/>
        </authorList>
    </citation>
    <scope>NUCLEOTIDE SEQUENCE [LARGE SCALE GENOMIC DNA]</scope>
    <source>
        <strain evidence="2">DMR45628</strain>
    </source>
</reference>
<proteinExistence type="predicted"/>
<organism evidence="2 3">
    <name type="scientific">Popillia japonica</name>
    <name type="common">Japanese beetle</name>
    <dbReference type="NCBI Taxonomy" id="7064"/>
    <lineage>
        <taxon>Eukaryota</taxon>
        <taxon>Metazoa</taxon>
        <taxon>Ecdysozoa</taxon>
        <taxon>Arthropoda</taxon>
        <taxon>Hexapoda</taxon>
        <taxon>Insecta</taxon>
        <taxon>Pterygota</taxon>
        <taxon>Neoptera</taxon>
        <taxon>Endopterygota</taxon>
        <taxon>Coleoptera</taxon>
        <taxon>Polyphaga</taxon>
        <taxon>Scarabaeiformia</taxon>
        <taxon>Scarabaeidae</taxon>
        <taxon>Rutelinae</taxon>
        <taxon>Popillia</taxon>
    </lineage>
</organism>
<evidence type="ECO:0000256" key="1">
    <source>
        <dbReference type="SAM" id="MobiDB-lite"/>
    </source>
</evidence>
<name>A0AAW1J3B9_POPJA</name>
<protein>
    <submittedName>
        <fullName evidence="2">Uncharacterized protein</fullName>
    </submittedName>
</protein>
<evidence type="ECO:0000313" key="2">
    <source>
        <dbReference type="EMBL" id="KAK9696757.1"/>
    </source>
</evidence>
<gene>
    <name evidence="2" type="ORF">QE152_g31378</name>
</gene>
<feature type="region of interest" description="Disordered" evidence="1">
    <location>
        <begin position="15"/>
        <end position="34"/>
    </location>
</feature>
<dbReference type="EMBL" id="JASPKY010000443">
    <property type="protein sequence ID" value="KAK9696757.1"/>
    <property type="molecule type" value="Genomic_DNA"/>
</dbReference>
<sequence length="126" mass="14505">MWMSALTNKQLEALLSNLPDDEDETPGTHDLSDMDDHVEVEEEYSTDSAGNCSCDDDQEANFKNSKDQVNADVTMFQDLARDAGLDAEEYKLSRLTVKIKLMLMLQCFKIWHAMRDWMQKSISYQD</sequence>
<dbReference type="Proteomes" id="UP001458880">
    <property type="component" value="Unassembled WGS sequence"/>
</dbReference>
<accession>A0AAW1J3B9</accession>